<dbReference type="NCBIfam" id="TIGR00756">
    <property type="entry name" value="PPR"/>
    <property type="match status" value="1"/>
</dbReference>
<dbReference type="OrthoDB" id="439070at2759"/>
<evidence type="ECO:0000256" key="1">
    <source>
        <dbReference type="ARBA" id="ARBA00022737"/>
    </source>
</evidence>
<evidence type="ECO:0008006" key="6">
    <source>
        <dbReference type="Google" id="ProtNLM"/>
    </source>
</evidence>
<gene>
    <name evidence="4" type="ORF">SNAT2548_LOCUS35168</name>
</gene>
<feature type="signal peptide" evidence="3">
    <location>
        <begin position="1"/>
        <end position="21"/>
    </location>
</feature>
<dbReference type="Pfam" id="PF01535">
    <property type="entry name" value="PPR"/>
    <property type="match status" value="1"/>
</dbReference>
<accession>A0A812VEU8</accession>
<dbReference type="InterPro" id="IPR002885">
    <property type="entry name" value="PPR_rpt"/>
</dbReference>
<evidence type="ECO:0000313" key="5">
    <source>
        <dbReference type="Proteomes" id="UP000604046"/>
    </source>
</evidence>
<keyword evidence="1" id="KW-0677">Repeat</keyword>
<protein>
    <recommendedName>
        <fullName evidence="6">Pentatricopeptide repeat-containing protein, chloroplastic</fullName>
    </recommendedName>
</protein>
<sequence>MQWLAMGLGRISVCRCTSALACDIPGTRVEASLLSSTRLIVAHQRGRRWALALTHFQALRAARLRLDTVCFNAALGACREGARWQAALCLLSEMHSEGIPPNSFSRNTSIAACARAAAWNTALDFIDFGIDQVGGGAALDALARASQWQRALDLWLALPGLRAMPDKVASNVLLASFAAAAQWRKGVTLLDEGLGNLDSYGRAAAAGCFAAAALWQEALALALQHGSDGLQGPVQVLNAALTACARAAKWQLCMHLVRCMPTPDVATFGIAISALERGRAFWGRALALLAESECASLNNVSVYNATISALGSAGKWRFSTQLLQSMRDRDQEPDVTSFNATLFACERAAKWEQCLQIFEDANTANFDAASYTMLASSLDQAGLWQEAVRLLQPFLPELPLPAWTLLLKAWSGHSWQHGLHLLLDLHALRPLRELPLLPDLAAVDVVLAACARRYAWKQALQCLQALGSLAPGARGGPGSLGFDSGCLLQALQACDSNHLPQQGLWRTLEEAVGRSRSQRAGARAASVHGLVVEVSWIGARGALGAEDAQAASLFRGPLRAFEKALRVEDAGSELGGLGSGPLRTLLQQHHCAGELSRKVEKMARASFGHQDCVTHIDAHCTGERCPDAGILKDLRLPFPDSNS</sequence>
<feature type="repeat" description="PPR" evidence="2">
    <location>
        <begin position="299"/>
        <end position="333"/>
    </location>
</feature>
<dbReference type="InterPro" id="IPR011990">
    <property type="entry name" value="TPR-like_helical_dom_sf"/>
</dbReference>
<feature type="repeat" description="PPR" evidence="2">
    <location>
        <begin position="67"/>
        <end position="101"/>
    </location>
</feature>
<dbReference type="PROSITE" id="PS51375">
    <property type="entry name" value="PPR"/>
    <property type="match status" value="2"/>
</dbReference>
<dbReference type="PANTHER" id="PTHR47447">
    <property type="entry name" value="OS03G0856100 PROTEIN"/>
    <property type="match status" value="1"/>
</dbReference>
<proteinExistence type="predicted"/>
<dbReference type="AlphaFoldDB" id="A0A812VEU8"/>
<reference evidence="4" key="1">
    <citation type="submission" date="2021-02" db="EMBL/GenBank/DDBJ databases">
        <authorList>
            <person name="Dougan E. K."/>
            <person name="Rhodes N."/>
            <person name="Thang M."/>
            <person name="Chan C."/>
        </authorList>
    </citation>
    <scope>NUCLEOTIDE SEQUENCE</scope>
</reference>
<keyword evidence="3" id="KW-0732">Signal</keyword>
<dbReference type="Gene3D" id="1.25.40.10">
    <property type="entry name" value="Tetratricopeptide repeat domain"/>
    <property type="match status" value="3"/>
</dbReference>
<name>A0A812VEU8_9DINO</name>
<dbReference type="Proteomes" id="UP000604046">
    <property type="component" value="Unassembled WGS sequence"/>
</dbReference>
<organism evidence="4 5">
    <name type="scientific">Symbiodinium natans</name>
    <dbReference type="NCBI Taxonomy" id="878477"/>
    <lineage>
        <taxon>Eukaryota</taxon>
        <taxon>Sar</taxon>
        <taxon>Alveolata</taxon>
        <taxon>Dinophyceae</taxon>
        <taxon>Suessiales</taxon>
        <taxon>Symbiodiniaceae</taxon>
        <taxon>Symbiodinium</taxon>
    </lineage>
</organism>
<keyword evidence="5" id="KW-1185">Reference proteome</keyword>
<dbReference type="PANTHER" id="PTHR47447:SF17">
    <property type="entry name" value="OS12G0638900 PROTEIN"/>
    <property type="match status" value="1"/>
</dbReference>
<dbReference type="EMBL" id="CAJNDS010002849">
    <property type="protein sequence ID" value="CAE7618761.1"/>
    <property type="molecule type" value="Genomic_DNA"/>
</dbReference>
<evidence type="ECO:0000256" key="3">
    <source>
        <dbReference type="SAM" id="SignalP"/>
    </source>
</evidence>
<evidence type="ECO:0000256" key="2">
    <source>
        <dbReference type="PROSITE-ProRule" id="PRU00708"/>
    </source>
</evidence>
<evidence type="ECO:0000313" key="4">
    <source>
        <dbReference type="EMBL" id="CAE7618761.1"/>
    </source>
</evidence>
<comment type="caution">
    <text evidence="4">The sequence shown here is derived from an EMBL/GenBank/DDBJ whole genome shotgun (WGS) entry which is preliminary data.</text>
</comment>
<feature type="chain" id="PRO_5032531379" description="Pentatricopeptide repeat-containing protein, chloroplastic" evidence="3">
    <location>
        <begin position="22"/>
        <end position="643"/>
    </location>
</feature>